<name>J3NBX7_ORYBR</name>
<dbReference type="HOGENOM" id="CLU_2779890_0_0_1"/>
<sequence length="69" mass="7406">MAGVPSAALAPANEAPRCSHPPSWLCMPSGGAAWCQGFRSLVKIFSLVTCAGENCNFDNRNSAFRNYRT</sequence>
<dbReference type="Gramene" id="OB12G14850.1">
    <property type="protein sequence ID" value="OB12G14850.1"/>
    <property type="gene ID" value="OB12G14850"/>
</dbReference>
<dbReference type="EnsemblPlants" id="OB12G14850.1">
    <property type="protein sequence ID" value="OB12G14850.1"/>
    <property type="gene ID" value="OB12G14850"/>
</dbReference>
<dbReference type="Proteomes" id="UP000006038">
    <property type="component" value="Chromosome 12"/>
</dbReference>
<reference evidence="1" key="2">
    <citation type="submission" date="2013-04" db="UniProtKB">
        <authorList>
            <consortium name="EnsemblPlants"/>
        </authorList>
    </citation>
    <scope>IDENTIFICATION</scope>
</reference>
<evidence type="ECO:0000313" key="1">
    <source>
        <dbReference type="EnsemblPlants" id="OB12G14850.1"/>
    </source>
</evidence>
<protein>
    <submittedName>
        <fullName evidence="1">Uncharacterized protein</fullName>
    </submittedName>
</protein>
<organism evidence="1">
    <name type="scientific">Oryza brachyantha</name>
    <name type="common">malo sina</name>
    <dbReference type="NCBI Taxonomy" id="4533"/>
    <lineage>
        <taxon>Eukaryota</taxon>
        <taxon>Viridiplantae</taxon>
        <taxon>Streptophyta</taxon>
        <taxon>Embryophyta</taxon>
        <taxon>Tracheophyta</taxon>
        <taxon>Spermatophyta</taxon>
        <taxon>Magnoliopsida</taxon>
        <taxon>Liliopsida</taxon>
        <taxon>Poales</taxon>
        <taxon>Poaceae</taxon>
        <taxon>BOP clade</taxon>
        <taxon>Oryzoideae</taxon>
        <taxon>Oryzeae</taxon>
        <taxon>Oryzinae</taxon>
        <taxon>Oryza</taxon>
    </lineage>
</organism>
<accession>J3NBX7</accession>
<dbReference type="AlphaFoldDB" id="J3NBX7"/>
<proteinExistence type="predicted"/>
<evidence type="ECO:0000313" key="2">
    <source>
        <dbReference type="Proteomes" id="UP000006038"/>
    </source>
</evidence>
<keyword evidence="2" id="KW-1185">Reference proteome</keyword>
<reference evidence="1" key="1">
    <citation type="journal article" date="2013" name="Nat. Commun.">
        <title>Whole-genome sequencing of Oryza brachyantha reveals mechanisms underlying Oryza genome evolution.</title>
        <authorList>
            <person name="Chen J."/>
            <person name="Huang Q."/>
            <person name="Gao D."/>
            <person name="Wang J."/>
            <person name="Lang Y."/>
            <person name="Liu T."/>
            <person name="Li B."/>
            <person name="Bai Z."/>
            <person name="Luis Goicoechea J."/>
            <person name="Liang C."/>
            <person name="Chen C."/>
            <person name="Zhang W."/>
            <person name="Sun S."/>
            <person name="Liao Y."/>
            <person name="Zhang X."/>
            <person name="Yang L."/>
            <person name="Song C."/>
            <person name="Wang M."/>
            <person name="Shi J."/>
            <person name="Liu G."/>
            <person name="Liu J."/>
            <person name="Zhou H."/>
            <person name="Zhou W."/>
            <person name="Yu Q."/>
            <person name="An N."/>
            <person name="Chen Y."/>
            <person name="Cai Q."/>
            <person name="Wang B."/>
            <person name="Liu B."/>
            <person name="Min J."/>
            <person name="Huang Y."/>
            <person name="Wu H."/>
            <person name="Li Z."/>
            <person name="Zhang Y."/>
            <person name="Yin Y."/>
            <person name="Song W."/>
            <person name="Jiang J."/>
            <person name="Jackson S.A."/>
            <person name="Wing R.A."/>
            <person name="Wang J."/>
            <person name="Chen M."/>
        </authorList>
    </citation>
    <scope>NUCLEOTIDE SEQUENCE [LARGE SCALE GENOMIC DNA]</scope>
    <source>
        <strain evidence="1">cv. IRGC 101232</strain>
    </source>
</reference>